<feature type="compositionally biased region" description="Low complexity" evidence="1">
    <location>
        <begin position="641"/>
        <end position="656"/>
    </location>
</feature>
<feature type="compositionally biased region" description="Basic and acidic residues" evidence="1">
    <location>
        <begin position="571"/>
        <end position="582"/>
    </location>
</feature>
<organism evidence="2 3">
    <name type="scientific">Leishmania orientalis</name>
    <dbReference type="NCBI Taxonomy" id="2249476"/>
    <lineage>
        <taxon>Eukaryota</taxon>
        <taxon>Discoba</taxon>
        <taxon>Euglenozoa</taxon>
        <taxon>Kinetoplastea</taxon>
        <taxon>Metakinetoplastina</taxon>
        <taxon>Trypanosomatida</taxon>
        <taxon>Trypanosomatidae</taxon>
        <taxon>Leishmaniinae</taxon>
        <taxon>Leishmania</taxon>
    </lineage>
</organism>
<evidence type="ECO:0000313" key="3">
    <source>
        <dbReference type="Proteomes" id="UP000674143"/>
    </source>
</evidence>
<dbReference type="Proteomes" id="UP000674143">
    <property type="component" value="Chromosome 31"/>
</dbReference>
<feature type="region of interest" description="Disordered" evidence="1">
    <location>
        <begin position="996"/>
        <end position="1037"/>
    </location>
</feature>
<feature type="region of interest" description="Disordered" evidence="1">
    <location>
        <begin position="1"/>
        <end position="23"/>
    </location>
</feature>
<feature type="region of interest" description="Disordered" evidence="1">
    <location>
        <begin position="630"/>
        <end position="667"/>
    </location>
</feature>
<feature type="compositionally biased region" description="Basic residues" evidence="1">
    <location>
        <begin position="1111"/>
        <end position="1121"/>
    </location>
</feature>
<feature type="region of interest" description="Disordered" evidence="1">
    <location>
        <begin position="350"/>
        <end position="389"/>
    </location>
</feature>
<feature type="compositionally biased region" description="Polar residues" evidence="1">
    <location>
        <begin position="270"/>
        <end position="283"/>
    </location>
</feature>
<evidence type="ECO:0000256" key="1">
    <source>
        <dbReference type="SAM" id="MobiDB-lite"/>
    </source>
</evidence>
<dbReference type="EMBL" id="JAFHLR010000031">
    <property type="protein sequence ID" value="KAG5471666.1"/>
    <property type="molecule type" value="Genomic_DNA"/>
</dbReference>
<feature type="region of interest" description="Disordered" evidence="1">
    <location>
        <begin position="514"/>
        <end position="593"/>
    </location>
</feature>
<feature type="region of interest" description="Disordered" evidence="1">
    <location>
        <begin position="1111"/>
        <end position="1149"/>
    </location>
</feature>
<name>A0A836KF42_9TRYP</name>
<reference evidence="2 3" key="1">
    <citation type="submission" date="2021-02" db="EMBL/GenBank/DDBJ databases">
        <title>Leishmania (Mundinia) orientalis Genome sequencing and assembly.</title>
        <authorList>
            <person name="Almutairi H."/>
            <person name="Gatherer D."/>
        </authorList>
    </citation>
    <scope>NUCLEOTIDE SEQUENCE [LARGE SCALE GENOMIC DNA]</scope>
    <source>
        <strain evidence="2">LSCM4</strain>
    </source>
</reference>
<feature type="compositionally biased region" description="Basic and acidic residues" evidence="1">
    <location>
        <begin position="1"/>
        <end position="11"/>
    </location>
</feature>
<feature type="region of interest" description="Disordered" evidence="1">
    <location>
        <begin position="1428"/>
        <end position="1486"/>
    </location>
</feature>
<sequence length="1486" mass="154343">MSGVRERETRHRLGRASPQARADCGAVSTNGIAAPFQPSGSLCSSSYSFFSPARPTSCVTSASGVGGPHAATPVDDACGAEYATAAPRRHSYGAQAVSPASHPLPSRPPPHRITYSDSAPQCQTSLSVATATLPKVDAGTTEKSYTSAGTCGDSSASSIDRLLVLLNPAPSKTTGAEAARPTDATGTPSALISGRVKSLLSRARIALGGTSAARESSREDAHTDSCEIVPLSENAHPSCKGVSPSPSPVVKGHHHRPRYEEADEEKHSGRSSTGQRNASQKSSLAAGACVDHPTMLPCPSQLSAEKLSEPAAGSAGPWRRASTSAIPFGPSSMGVLTRSPEAVFSSVAAAATTEASYSPERSSSSPTATRRESCMRHSRPSLLITSGSPKAMNAAMPSVRLIYTRSSGSSKARSPEKRRSLLVSAAKDVLSDGVHVAAAASTESATATEGVSDLTDKGVHVTTATASAQLSLGAQLPLRRSSLAQQNESGHLSPPSASIPLARNFTNADVHDRVPKPAALSPSEGCERVADEKCGDASGKDTDRTANGAFRPASARDADEAPQSYLTRWRQRQEESRLKAKGVEPISVSSSPDIESSTIHRAWTVKDAVSAVAKEGGLRLLPSVPAPNALWRQQKEREPPSARTTSAASDDLTAAPQAPAKEPVRQRREVLTVDAETAATVCHTSDSVRLGELMHGSAVPHAPDAALALGEAQPKPPSATQSRSAIVGAAAAVVRNREPQARMTTSVSAHISSVSSFSSCYLAEDAAHEAAGGEGVAEDLVVQSPQLHDPPMGAMAVNPPRPPSARPTACHDVASEAAAGADSTRCRPSGCASAHCSARREITGGSMVTEKDGAAPFQSASAAETRKLFRAALERRVQRLQLQDCARNAGYTSQSSSSMEARASMPEEAAAVSLDSCRLEQPNARRATTISTTCSSPWKLTQGATAISSSSAESTLSSACADRTVTPEGLSTLHLSTVASPPTELGTDEDAPSIGERAAAETRVEPAFSAGGRGRDRRSSFCTTDTASERTSPRLKSPQCLKNEKLADHRSVSRTPGTYTSLLQWIRQNRTSSSRPASGVSETLLAADSTAGVAAVWPTTEIEQNARLARRRALAKKHGRPSRNASDTEGDNSHAHHPGAGASGQALKALSAHKSADAFGSQGDSSSIGSLDTSSFEKNVSSEKQLHLVPAHPSSQNATEGSSIPVIDAELPTHTLTSAVVDGVKGATVTTRALGDIDVSELDKLEQSINALLKNYRHSKAKEKGSAPPKSTAAAARMLEVLPTTGAPTSMDAKHKEATVALKAHVKKGPKHDILGCSNAGENAHTCIYHRCTSETDDGDSQWEASGLWCGDEAAHEAKPPPAFVPPLDLTLLLLPNVDSDDLKRYRIPMPSAVPAPDEAHRNLLFNIGACAVSFGDESNAAAPGNALRAGATAGEPSTSAPRTGKKDPTSTLGGQASVKSLCALPPRRAGKSATPPSHKRVAISK</sequence>
<feature type="compositionally biased region" description="Low complexity" evidence="1">
    <location>
        <begin position="583"/>
        <end position="593"/>
    </location>
</feature>
<keyword evidence="3" id="KW-1185">Reference proteome</keyword>
<proteinExistence type="predicted"/>
<dbReference type="KEGG" id="loi:92359165"/>
<accession>A0A836KF42</accession>
<feature type="compositionally biased region" description="Polar residues" evidence="1">
    <location>
        <begin position="1450"/>
        <end position="1459"/>
    </location>
</feature>
<feature type="compositionally biased region" description="Basic and acidic residues" evidence="1">
    <location>
        <begin position="258"/>
        <end position="268"/>
    </location>
</feature>
<dbReference type="RefSeq" id="XP_067060783.1">
    <property type="nucleotide sequence ID" value="XM_067205231.1"/>
</dbReference>
<feature type="compositionally biased region" description="Basic and acidic residues" evidence="1">
    <location>
        <begin position="525"/>
        <end position="544"/>
    </location>
</feature>
<feature type="region of interest" description="Disordered" evidence="1">
    <location>
        <begin position="234"/>
        <end position="285"/>
    </location>
</feature>
<evidence type="ECO:0000313" key="2">
    <source>
        <dbReference type="EMBL" id="KAG5471666.1"/>
    </source>
</evidence>
<protein>
    <submittedName>
        <fullName evidence="2">Uncharacterized protein</fullName>
    </submittedName>
</protein>
<feature type="compositionally biased region" description="Low complexity" evidence="1">
    <location>
        <begin position="350"/>
        <end position="368"/>
    </location>
</feature>
<comment type="caution">
    <text evidence="2">The sequence shown here is derived from an EMBL/GenBank/DDBJ whole genome shotgun (WGS) entry which is preliminary data.</text>
</comment>
<dbReference type="GeneID" id="92359165"/>
<gene>
    <name evidence="2" type="ORF">LSCM4_03218</name>
</gene>